<keyword evidence="3" id="KW-1185">Reference proteome</keyword>
<evidence type="ECO:0000256" key="1">
    <source>
        <dbReference type="SAM" id="MobiDB-lite"/>
    </source>
</evidence>
<accession>A0A9N7UYB7</accession>
<feature type="compositionally biased region" description="Polar residues" evidence="1">
    <location>
        <begin position="72"/>
        <end position="84"/>
    </location>
</feature>
<name>A0A9N7UYB7_PLEPL</name>
<dbReference type="AlphaFoldDB" id="A0A9N7UYB7"/>
<gene>
    <name evidence="2" type="ORF">PLEPLA_LOCUS29564</name>
</gene>
<comment type="caution">
    <text evidence="2">The sequence shown here is derived from an EMBL/GenBank/DDBJ whole genome shotgun (WGS) entry which is preliminary data.</text>
</comment>
<protein>
    <submittedName>
        <fullName evidence="2">Uncharacterized protein</fullName>
    </submittedName>
</protein>
<dbReference type="Proteomes" id="UP001153269">
    <property type="component" value="Unassembled WGS sequence"/>
</dbReference>
<feature type="compositionally biased region" description="Polar residues" evidence="1">
    <location>
        <begin position="101"/>
        <end position="112"/>
    </location>
</feature>
<reference evidence="2" key="1">
    <citation type="submission" date="2020-03" db="EMBL/GenBank/DDBJ databases">
        <authorList>
            <person name="Weist P."/>
        </authorList>
    </citation>
    <scope>NUCLEOTIDE SEQUENCE</scope>
</reference>
<evidence type="ECO:0000313" key="2">
    <source>
        <dbReference type="EMBL" id="CAB1441837.1"/>
    </source>
</evidence>
<feature type="region of interest" description="Disordered" evidence="1">
    <location>
        <begin position="27"/>
        <end position="50"/>
    </location>
</feature>
<dbReference type="EMBL" id="CADEAL010002724">
    <property type="protein sequence ID" value="CAB1441837.1"/>
    <property type="molecule type" value="Genomic_DNA"/>
</dbReference>
<proteinExistence type="predicted"/>
<evidence type="ECO:0000313" key="3">
    <source>
        <dbReference type="Proteomes" id="UP001153269"/>
    </source>
</evidence>
<sequence>MRCEGGCQLHTQQTSVTCCHQWESRRATGTGPSVAASSRGPGSTYRRARRGDLRCLRAEVSTDARGAAAAHSQANSEQMETETLGNNDADAHVHFLVGSSKSQRASQFTSTAPAAANWGETIVEPPHGLSVSRSSQEAKRSN</sequence>
<organism evidence="2 3">
    <name type="scientific">Pleuronectes platessa</name>
    <name type="common">European plaice</name>
    <dbReference type="NCBI Taxonomy" id="8262"/>
    <lineage>
        <taxon>Eukaryota</taxon>
        <taxon>Metazoa</taxon>
        <taxon>Chordata</taxon>
        <taxon>Craniata</taxon>
        <taxon>Vertebrata</taxon>
        <taxon>Euteleostomi</taxon>
        <taxon>Actinopterygii</taxon>
        <taxon>Neopterygii</taxon>
        <taxon>Teleostei</taxon>
        <taxon>Neoteleostei</taxon>
        <taxon>Acanthomorphata</taxon>
        <taxon>Carangaria</taxon>
        <taxon>Pleuronectiformes</taxon>
        <taxon>Pleuronectoidei</taxon>
        <taxon>Pleuronectidae</taxon>
        <taxon>Pleuronectes</taxon>
    </lineage>
</organism>
<feature type="region of interest" description="Disordered" evidence="1">
    <location>
        <begin position="63"/>
        <end position="84"/>
    </location>
</feature>
<feature type="region of interest" description="Disordered" evidence="1">
    <location>
        <begin position="101"/>
        <end position="142"/>
    </location>
</feature>